<dbReference type="EMBL" id="BDIP01002319">
    <property type="protein sequence ID" value="GCA63105.1"/>
    <property type="molecule type" value="Genomic_DNA"/>
</dbReference>
<evidence type="ECO:0000313" key="2">
    <source>
        <dbReference type="EMBL" id="GCA63105.1"/>
    </source>
</evidence>
<feature type="region of interest" description="Disordered" evidence="1">
    <location>
        <begin position="775"/>
        <end position="806"/>
    </location>
</feature>
<accession>A0A391NN90</accession>
<protein>
    <submittedName>
        <fullName evidence="2">Uncharacterized protein</fullName>
    </submittedName>
</protein>
<evidence type="ECO:0000256" key="1">
    <source>
        <dbReference type="SAM" id="MobiDB-lite"/>
    </source>
</evidence>
<proteinExistence type="predicted"/>
<dbReference type="AlphaFoldDB" id="A0A391NN90"/>
<reference evidence="2 3" key="1">
    <citation type="journal article" date="2018" name="PLoS ONE">
        <title>The draft genome of Kipferlia bialata reveals reductive genome evolution in fornicate parasites.</title>
        <authorList>
            <person name="Tanifuji G."/>
            <person name="Takabayashi S."/>
            <person name="Kume K."/>
            <person name="Takagi M."/>
            <person name="Nakayama T."/>
            <person name="Kamikawa R."/>
            <person name="Inagaki Y."/>
            <person name="Hashimoto T."/>
        </authorList>
    </citation>
    <scope>NUCLEOTIDE SEQUENCE [LARGE SCALE GENOMIC DNA]</scope>
    <source>
        <strain evidence="2">NY0173</strain>
    </source>
</reference>
<feature type="compositionally biased region" description="Basic and acidic residues" evidence="1">
    <location>
        <begin position="696"/>
        <end position="714"/>
    </location>
</feature>
<feature type="region of interest" description="Disordered" evidence="1">
    <location>
        <begin position="597"/>
        <end position="718"/>
    </location>
</feature>
<organism evidence="2 3">
    <name type="scientific">Kipferlia bialata</name>
    <dbReference type="NCBI Taxonomy" id="797122"/>
    <lineage>
        <taxon>Eukaryota</taxon>
        <taxon>Metamonada</taxon>
        <taxon>Carpediemonas-like organisms</taxon>
        <taxon>Kipferlia</taxon>
    </lineage>
</organism>
<feature type="compositionally biased region" description="Acidic residues" evidence="1">
    <location>
        <begin position="602"/>
        <end position="611"/>
    </location>
</feature>
<feature type="compositionally biased region" description="Acidic residues" evidence="1">
    <location>
        <begin position="649"/>
        <end position="675"/>
    </location>
</feature>
<gene>
    <name evidence="2" type="ORF">KIPB_007894</name>
</gene>
<evidence type="ECO:0000313" key="3">
    <source>
        <dbReference type="Proteomes" id="UP000265618"/>
    </source>
</evidence>
<name>A0A391NN90_9EUKA</name>
<dbReference type="Proteomes" id="UP000265618">
    <property type="component" value="Unassembled WGS sequence"/>
</dbReference>
<feature type="compositionally biased region" description="Basic and acidic residues" evidence="1">
    <location>
        <begin position="632"/>
        <end position="648"/>
    </location>
</feature>
<comment type="caution">
    <text evidence="2">The sequence shown here is derived from an EMBL/GenBank/DDBJ whole genome shotgun (WGS) entry which is preliminary data.</text>
</comment>
<keyword evidence="3" id="KW-1185">Reference proteome</keyword>
<feature type="compositionally biased region" description="Basic and acidic residues" evidence="1">
    <location>
        <begin position="775"/>
        <end position="790"/>
    </location>
</feature>
<sequence>MDIVSGSMSFYLPQTQLSESALMFPCLWLPLNQQGLVVAEDVEDVCERTELLPDAACPVVVPDRHTVSLTQYEDRDWPTHSALSSYTWTEFLIYSPLRWFSVISALSGIDSHRVILNPYTRTVTSFEDVTLVQRHMSLSTESIGAQETKPESYDDAWLQAALRHIGSTAPHSCDLCGELMGETGDHKLMSVKYLHAPPDFKAMHPNIPLLLLCCRKTCKGILTPARLRPTGTHHRRHLVQPAATFPDKVYVDAIGIYASLGIHGTNTKFNVTDTTATPRYPHRRPGYRHFTSAELGCLAVIGTHGDVAKALALPTTVSDPSLSKESRGVRTETYVSLDTLSSEIRQSIVQSTVDLCTGRLFTLACERVVGGPKVGDGDQLARILSNSTEATDEYAEATVNCYLQMVSQVFTHVPYYVPHDTVFGTGSADMSRLLLHRTVYPSEDSPGIDLLIYGGRPHASMPWDIDVIVPYGQVDVDGVEHGILEHVAGVDADCVQAHVTLHYLPEGDDLADASPSFHALIWGTVFLAFQGDMPGFKAFLRLVENGSGVSISDEIRLFLCAVAYSTLIRWEDRPQGEVKNATKGVCWDPTRGRDVKAKLEEERESDGESESWGEVSPPRTRGRRISDSGVVARDKHEESESEADRDIEGESESDDESEQETESESDSDSTGEEESVGVPTRAKEAPQEPPAKRGTHSVEEYEEGEKGTERDRHTNTSTDFNMLQQAPRTLLDGAGALGKEVQRLRDMVEGHARVITTLTADMRAQLAARHNLEREAERHQRQLEESEGRRKNLSLKLSTTLHQRDQADTALKECKRVIERQEREIDALRGKAHENLLQ</sequence>